<proteinExistence type="predicted"/>
<dbReference type="AlphaFoldDB" id="A0A6H5H8M5"/>
<protein>
    <submittedName>
        <fullName evidence="1">Uncharacterized protein</fullName>
    </submittedName>
</protein>
<dbReference type="Proteomes" id="UP000479000">
    <property type="component" value="Unassembled WGS sequence"/>
</dbReference>
<organism evidence="1 2">
    <name type="scientific">Nesidiocoris tenuis</name>
    <dbReference type="NCBI Taxonomy" id="355587"/>
    <lineage>
        <taxon>Eukaryota</taxon>
        <taxon>Metazoa</taxon>
        <taxon>Ecdysozoa</taxon>
        <taxon>Arthropoda</taxon>
        <taxon>Hexapoda</taxon>
        <taxon>Insecta</taxon>
        <taxon>Pterygota</taxon>
        <taxon>Neoptera</taxon>
        <taxon>Paraneoptera</taxon>
        <taxon>Hemiptera</taxon>
        <taxon>Heteroptera</taxon>
        <taxon>Panheteroptera</taxon>
        <taxon>Cimicomorpha</taxon>
        <taxon>Miridae</taxon>
        <taxon>Dicyphina</taxon>
        <taxon>Nesidiocoris</taxon>
    </lineage>
</organism>
<dbReference type="EMBL" id="CADCXU010027484">
    <property type="protein sequence ID" value="CAB0014213.1"/>
    <property type="molecule type" value="Genomic_DNA"/>
</dbReference>
<feature type="non-terminal residue" evidence="1">
    <location>
        <position position="59"/>
    </location>
</feature>
<reference evidence="1 2" key="1">
    <citation type="submission" date="2020-02" db="EMBL/GenBank/DDBJ databases">
        <authorList>
            <person name="Ferguson B K."/>
        </authorList>
    </citation>
    <scope>NUCLEOTIDE SEQUENCE [LARGE SCALE GENOMIC DNA]</scope>
</reference>
<sequence length="59" mass="6718">MDTALNVPQAYRRFFSFSPGSTYFPILGNYGSTDLHRSYDFSISCYQSTWSLNSSAQFS</sequence>
<name>A0A6H5H8M5_9HEMI</name>
<gene>
    <name evidence="1" type="ORF">NTEN_LOCUS18671</name>
</gene>
<evidence type="ECO:0000313" key="1">
    <source>
        <dbReference type="EMBL" id="CAB0014213.1"/>
    </source>
</evidence>
<keyword evidence="2" id="KW-1185">Reference proteome</keyword>
<evidence type="ECO:0000313" key="2">
    <source>
        <dbReference type="Proteomes" id="UP000479000"/>
    </source>
</evidence>
<accession>A0A6H5H8M5</accession>